<evidence type="ECO:0000313" key="2">
    <source>
        <dbReference type="Proteomes" id="UP000288805"/>
    </source>
</evidence>
<dbReference type="AlphaFoldDB" id="A0A438GXM1"/>
<dbReference type="EMBL" id="QGNW01000320">
    <property type="protein sequence ID" value="RVW76976.1"/>
    <property type="molecule type" value="Genomic_DNA"/>
</dbReference>
<gene>
    <name evidence="1" type="ORF">CK203_055543</name>
</gene>
<comment type="caution">
    <text evidence="1">The sequence shown here is derived from an EMBL/GenBank/DDBJ whole genome shotgun (WGS) entry which is preliminary data.</text>
</comment>
<evidence type="ECO:0000313" key="1">
    <source>
        <dbReference type="EMBL" id="RVW76976.1"/>
    </source>
</evidence>
<accession>A0A438GXM1</accession>
<name>A0A438GXM1_VITVI</name>
<sequence length="90" mass="10303">MQDYTTTETMKVVSLFPIAFMLPQSFDSLTTFLLPSQVVVGVWNLMWQRALLFKWLEAVKTMRAYITHNMDGSEELRAKLKSVEGELATA</sequence>
<proteinExistence type="predicted"/>
<dbReference type="Proteomes" id="UP000288805">
    <property type="component" value="Unassembled WGS sequence"/>
</dbReference>
<reference evidence="1 2" key="1">
    <citation type="journal article" date="2018" name="PLoS Genet.">
        <title>Population sequencing reveals clonal diversity and ancestral inbreeding in the grapevine cultivar Chardonnay.</title>
        <authorList>
            <person name="Roach M.J."/>
            <person name="Johnson D.L."/>
            <person name="Bohlmann J."/>
            <person name="van Vuuren H.J."/>
            <person name="Jones S.J."/>
            <person name="Pretorius I.S."/>
            <person name="Schmidt S.A."/>
            <person name="Borneman A.R."/>
        </authorList>
    </citation>
    <scope>NUCLEOTIDE SEQUENCE [LARGE SCALE GENOMIC DNA]</scope>
    <source>
        <strain evidence="2">cv. Chardonnay</strain>
        <tissue evidence="1">Leaf</tissue>
    </source>
</reference>
<protein>
    <submittedName>
        <fullName evidence="1">Uncharacterized protein</fullName>
    </submittedName>
</protein>
<organism evidence="1 2">
    <name type="scientific">Vitis vinifera</name>
    <name type="common">Grape</name>
    <dbReference type="NCBI Taxonomy" id="29760"/>
    <lineage>
        <taxon>Eukaryota</taxon>
        <taxon>Viridiplantae</taxon>
        <taxon>Streptophyta</taxon>
        <taxon>Embryophyta</taxon>
        <taxon>Tracheophyta</taxon>
        <taxon>Spermatophyta</taxon>
        <taxon>Magnoliopsida</taxon>
        <taxon>eudicotyledons</taxon>
        <taxon>Gunneridae</taxon>
        <taxon>Pentapetalae</taxon>
        <taxon>rosids</taxon>
        <taxon>Vitales</taxon>
        <taxon>Vitaceae</taxon>
        <taxon>Viteae</taxon>
        <taxon>Vitis</taxon>
    </lineage>
</organism>